<dbReference type="EMBL" id="BAAFSV010000003">
    <property type="protein sequence ID" value="GAB1316118.1"/>
    <property type="molecule type" value="Genomic_DNA"/>
</dbReference>
<dbReference type="CDD" id="cd14688">
    <property type="entry name" value="bZIP_YAP"/>
    <property type="match status" value="1"/>
</dbReference>
<comment type="caution">
    <text evidence="2">The sequence shown here is derived from an EMBL/GenBank/DDBJ whole genome shotgun (WGS) entry which is preliminary data.</text>
</comment>
<evidence type="ECO:0008006" key="4">
    <source>
        <dbReference type="Google" id="ProtNLM"/>
    </source>
</evidence>
<accession>A0ABQ0GEE5</accession>
<evidence type="ECO:0000313" key="2">
    <source>
        <dbReference type="EMBL" id="GAB1316118.1"/>
    </source>
</evidence>
<dbReference type="PANTHER" id="PTHR42070:SF1">
    <property type="entry name" value="FILAMENT ASSOCIATED PROTEIN, PUTATIVE (AFU_ORTHOLOGUE AFUA_8G06630)-RELATED"/>
    <property type="match status" value="1"/>
</dbReference>
<proteinExistence type="predicted"/>
<organism evidence="2 3">
    <name type="scientific">Madurella fahalii</name>
    <dbReference type="NCBI Taxonomy" id="1157608"/>
    <lineage>
        <taxon>Eukaryota</taxon>
        <taxon>Fungi</taxon>
        <taxon>Dikarya</taxon>
        <taxon>Ascomycota</taxon>
        <taxon>Pezizomycotina</taxon>
        <taxon>Sordariomycetes</taxon>
        <taxon>Sordariomycetidae</taxon>
        <taxon>Sordariales</taxon>
        <taxon>Sordariales incertae sedis</taxon>
        <taxon>Madurella</taxon>
    </lineage>
</organism>
<feature type="compositionally biased region" description="Polar residues" evidence="1">
    <location>
        <begin position="175"/>
        <end position="187"/>
    </location>
</feature>
<feature type="region of interest" description="Disordered" evidence="1">
    <location>
        <begin position="1"/>
        <end position="51"/>
    </location>
</feature>
<evidence type="ECO:0000256" key="1">
    <source>
        <dbReference type="SAM" id="MobiDB-lite"/>
    </source>
</evidence>
<gene>
    <name evidence="2" type="ORF">MFIFM68171_06328</name>
</gene>
<evidence type="ECO:0000313" key="3">
    <source>
        <dbReference type="Proteomes" id="UP001628179"/>
    </source>
</evidence>
<dbReference type="PANTHER" id="PTHR42070">
    <property type="entry name" value="FILAMENT ASSOCIATED PROTEIN, PUTATIVE (AFU_ORTHOLOGUE AFUA_8G06630)-RELATED"/>
    <property type="match status" value="1"/>
</dbReference>
<dbReference type="Proteomes" id="UP001628179">
    <property type="component" value="Unassembled WGS sequence"/>
</dbReference>
<keyword evidence="3" id="KW-1185">Reference proteome</keyword>
<feature type="region of interest" description="Disordered" evidence="1">
    <location>
        <begin position="154"/>
        <end position="207"/>
    </location>
</feature>
<dbReference type="GeneID" id="98177071"/>
<sequence length="325" mass="34872">MADTTYLPPPPNDKTTADHEVVESRRKTKSARQSQMSDAARTSRLTENKRRYRARQKEYVADLERRLAEARVQGINATTQVQLAARKVVAENGRIRELLRLAGFADEDIDVWAEREHGGNEAGGTDCTRRREIEQKARLCATFAAGHKGLAIEGEKTGSSRKNNRKREIGVAVNTPESTDTPSSTNEPVVAPGSHKGPDSDAEMATCPTSATSEAPAAAQAETCASGGGGVRPCKLLSLLAENPTADITQVTAHPSSVDTLQGTAHGEGDVECGKAYEMLMRYATSEEKMDYVARALETGCTPTGQAACAVKKKVIWEALDGLCG</sequence>
<protein>
    <recommendedName>
        <fullName evidence="4">BZIP domain-containing protein</fullName>
    </recommendedName>
</protein>
<name>A0ABQ0GEE5_9PEZI</name>
<reference evidence="2 3" key="1">
    <citation type="submission" date="2024-09" db="EMBL/GenBank/DDBJ databases">
        <title>Itraconazole resistance in Madurella fahalii resulting from another homologue of gene encoding cytochrome P450 14-alpha sterol demethylase (CYP51).</title>
        <authorList>
            <person name="Yoshioka I."/>
            <person name="Fahal A.H."/>
            <person name="Kaneko S."/>
            <person name="Yaguchi T."/>
        </authorList>
    </citation>
    <scope>NUCLEOTIDE SEQUENCE [LARGE SCALE GENOMIC DNA]</scope>
    <source>
        <strain evidence="2 3">IFM 68171</strain>
    </source>
</reference>
<dbReference type="RefSeq" id="XP_070917849.1">
    <property type="nucleotide sequence ID" value="XM_071061748.1"/>
</dbReference>
<feature type="compositionally biased region" description="Basic and acidic residues" evidence="1">
    <location>
        <begin position="15"/>
        <end position="25"/>
    </location>
</feature>